<comment type="caution">
    <text evidence="2">The sequence shown here is derived from an EMBL/GenBank/DDBJ whole genome shotgun (WGS) entry which is preliminary data.</text>
</comment>
<dbReference type="AlphaFoldDB" id="A0AAX2AGQ9"/>
<reference evidence="2 3" key="1">
    <citation type="submission" date="2017-09" db="EMBL/GenBank/DDBJ databases">
        <title>Genomics of the genus Arcobacter.</title>
        <authorList>
            <person name="Perez-Cataluna A."/>
            <person name="Figueras M.J."/>
            <person name="Salas-Masso N."/>
        </authorList>
    </citation>
    <scope>NUCLEOTIDE SEQUENCE [LARGE SCALE GENOMIC DNA]</scope>
    <source>
        <strain evidence="2 3">CECT 7386</strain>
    </source>
</reference>
<dbReference type="RefSeq" id="WP_114841103.1">
    <property type="nucleotide sequence ID" value="NZ_CP031219.1"/>
</dbReference>
<evidence type="ECO:0000313" key="3">
    <source>
        <dbReference type="Proteomes" id="UP000290092"/>
    </source>
</evidence>
<dbReference type="KEGG" id="amyt:AMYT_0627"/>
<protein>
    <submittedName>
        <fullName evidence="2">Uncharacterized protein</fullName>
    </submittedName>
</protein>
<keyword evidence="1" id="KW-0812">Transmembrane</keyword>
<sequence>MQDNQKEELKKILQKSMSQEEIHEKLVEQKLKIEEKKQEKTKQKKIFYILFTLLIMFLVVAITYYFVLNSQKIKNYEEKVQIINNPKKIEIQKEPKVEEKIILKEVIVEKQIPITKEKFKEIFLSKNFNLAKCYDYKVFQIKLDNSCKDNLKEFLLNNTQALRFEIIAVINNEDIKKATVLSNDKTLQEYILKGMARHRVLEVSWYTKEVLGNEILLTPVNYYLSSKKQNKGVMIKAYY</sequence>
<dbReference type="Proteomes" id="UP000290092">
    <property type="component" value="Unassembled WGS sequence"/>
</dbReference>
<name>A0AAX2AGQ9_9BACT</name>
<organism evidence="2 3">
    <name type="scientific">Malaciobacter mytili LMG 24559</name>
    <dbReference type="NCBI Taxonomy" id="1032238"/>
    <lineage>
        <taxon>Bacteria</taxon>
        <taxon>Pseudomonadati</taxon>
        <taxon>Campylobacterota</taxon>
        <taxon>Epsilonproteobacteria</taxon>
        <taxon>Campylobacterales</taxon>
        <taxon>Arcobacteraceae</taxon>
        <taxon>Malaciobacter</taxon>
    </lineage>
</organism>
<evidence type="ECO:0000313" key="2">
    <source>
        <dbReference type="EMBL" id="RXK15334.1"/>
    </source>
</evidence>
<keyword evidence="3" id="KW-1185">Reference proteome</keyword>
<gene>
    <name evidence="2" type="ORF">CP985_09245</name>
</gene>
<evidence type="ECO:0000256" key="1">
    <source>
        <dbReference type="SAM" id="Phobius"/>
    </source>
</evidence>
<accession>A0AAX2AGQ9</accession>
<keyword evidence="1" id="KW-1133">Transmembrane helix</keyword>
<feature type="transmembrane region" description="Helical" evidence="1">
    <location>
        <begin position="46"/>
        <end position="67"/>
    </location>
</feature>
<proteinExistence type="predicted"/>
<keyword evidence="1" id="KW-0472">Membrane</keyword>
<dbReference type="EMBL" id="NXID01000031">
    <property type="protein sequence ID" value="RXK15334.1"/>
    <property type="molecule type" value="Genomic_DNA"/>
</dbReference>